<accession>A0AAD7TCU1</accession>
<evidence type="ECO:0000313" key="2">
    <source>
        <dbReference type="Proteomes" id="UP001221898"/>
    </source>
</evidence>
<dbReference type="AlphaFoldDB" id="A0AAD7TCU1"/>
<dbReference type="PANTHER" id="PTHR47027:SF25">
    <property type="entry name" value="REVERSE TRANSCRIPTASE DOMAIN-CONTAINING PROTEIN"/>
    <property type="match status" value="1"/>
</dbReference>
<comment type="caution">
    <text evidence="1">The sequence shown here is derived from an EMBL/GenBank/DDBJ whole genome shotgun (WGS) entry which is preliminary data.</text>
</comment>
<protein>
    <recommendedName>
        <fullName evidence="3">Endonuclease-reverse transcriptase</fullName>
    </recommendedName>
</protein>
<reference evidence="1" key="1">
    <citation type="journal article" date="2023" name="Science">
        <title>Genome structures resolve the early diversification of teleost fishes.</title>
        <authorList>
            <person name="Parey E."/>
            <person name="Louis A."/>
            <person name="Montfort J."/>
            <person name="Bouchez O."/>
            <person name="Roques C."/>
            <person name="Iampietro C."/>
            <person name="Lluch J."/>
            <person name="Castinel A."/>
            <person name="Donnadieu C."/>
            <person name="Desvignes T."/>
            <person name="Floi Bucao C."/>
            <person name="Jouanno E."/>
            <person name="Wen M."/>
            <person name="Mejri S."/>
            <person name="Dirks R."/>
            <person name="Jansen H."/>
            <person name="Henkel C."/>
            <person name="Chen W.J."/>
            <person name="Zahm M."/>
            <person name="Cabau C."/>
            <person name="Klopp C."/>
            <person name="Thompson A.W."/>
            <person name="Robinson-Rechavi M."/>
            <person name="Braasch I."/>
            <person name="Lecointre G."/>
            <person name="Bobe J."/>
            <person name="Postlethwait J.H."/>
            <person name="Berthelot C."/>
            <person name="Roest Crollius H."/>
            <person name="Guiguen Y."/>
        </authorList>
    </citation>
    <scope>NUCLEOTIDE SEQUENCE</scope>
    <source>
        <strain evidence="1">NC1722</strain>
    </source>
</reference>
<dbReference type="Proteomes" id="UP001221898">
    <property type="component" value="Unassembled WGS sequence"/>
</dbReference>
<gene>
    <name evidence="1" type="ORF">AAFF_G00141420</name>
</gene>
<evidence type="ECO:0000313" key="1">
    <source>
        <dbReference type="EMBL" id="KAJ8418433.1"/>
    </source>
</evidence>
<name>A0AAD7TCU1_9TELE</name>
<dbReference type="PANTHER" id="PTHR47027">
    <property type="entry name" value="REVERSE TRANSCRIPTASE DOMAIN-CONTAINING PROTEIN"/>
    <property type="match status" value="1"/>
</dbReference>
<proteinExistence type="predicted"/>
<keyword evidence="2" id="KW-1185">Reference proteome</keyword>
<evidence type="ECO:0008006" key="3">
    <source>
        <dbReference type="Google" id="ProtNLM"/>
    </source>
</evidence>
<organism evidence="1 2">
    <name type="scientific">Aldrovandia affinis</name>
    <dbReference type="NCBI Taxonomy" id="143900"/>
    <lineage>
        <taxon>Eukaryota</taxon>
        <taxon>Metazoa</taxon>
        <taxon>Chordata</taxon>
        <taxon>Craniata</taxon>
        <taxon>Vertebrata</taxon>
        <taxon>Euteleostomi</taxon>
        <taxon>Actinopterygii</taxon>
        <taxon>Neopterygii</taxon>
        <taxon>Teleostei</taxon>
        <taxon>Notacanthiformes</taxon>
        <taxon>Halosauridae</taxon>
        <taxon>Aldrovandia</taxon>
    </lineage>
</organism>
<sequence length="202" mass="23180">MRKYNISPNLVSIIQNLYDKATSAVLHNGAFGDCFKYLGAIVSDEGSKKEVLARIAQTTAALTQLKPIWKDKNISLGSKVRLLRSLVISIFLYACESWTLTAEIQQRIQSLEMRCYRRLLGISYTQHITNMEIRQRISQAIGRHDDLLTIVKKRKLRWYGHITRSSGLAKTILQGTVQGGRKRGRQKKRWEDNIQMDSIKTE</sequence>
<dbReference type="EMBL" id="JAINUG010000002">
    <property type="protein sequence ID" value="KAJ8418433.1"/>
    <property type="molecule type" value="Genomic_DNA"/>
</dbReference>